<gene>
    <name evidence="2" type="ORF">D8Q09_23650</name>
</gene>
<feature type="transmembrane region" description="Helical" evidence="1">
    <location>
        <begin position="21"/>
        <end position="37"/>
    </location>
</feature>
<reference evidence="2" key="1">
    <citation type="submission" date="2018-10" db="EMBL/GenBank/DDBJ databases">
        <authorList>
            <consortium name="PulseNet: The National Subtyping Network for Foodborne Disease Surveillance"/>
            <person name="Tarr C.L."/>
            <person name="Trees E."/>
            <person name="Katz L.S."/>
            <person name="Carleton-Romer H.A."/>
            <person name="Stroika S."/>
            <person name="Kucerova Z."/>
            <person name="Roache K.F."/>
            <person name="Sabol A.L."/>
            <person name="Besser J."/>
            <person name="Gerner-Smidt P."/>
        </authorList>
    </citation>
    <scope>NUCLEOTIDE SEQUENCE</scope>
    <source>
        <strain evidence="2">PNUSAS056494</strain>
    </source>
</reference>
<evidence type="ECO:0000313" key="2">
    <source>
        <dbReference type="EMBL" id="EAM3869989.1"/>
    </source>
</evidence>
<dbReference type="RefSeq" id="WP_171853972.1">
    <property type="nucleotide sequence ID" value="NZ_JAPHVC010000009.1"/>
</dbReference>
<evidence type="ECO:0000256" key="1">
    <source>
        <dbReference type="SAM" id="Phobius"/>
    </source>
</evidence>
<keyword evidence="1" id="KW-0812">Transmembrane</keyword>
<keyword evidence="1" id="KW-0472">Membrane</keyword>
<feature type="transmembrane region" description="Helical" evidence="1">
    <location>
        <begin position="57"/>
        <end position="78"/>
    </location>
</feature>
<organism evidence="2">
    <name type="scientific">Salmonella enterica</name>
    <name type="common">Salmonella choleraesuis</name>
    <dbReference type="NCBI Taxonomy" id="28901"/>
    <lineage>
        <taxon>Bacteria</taxon>
        <taxon>Pseudomonadati</taxon>
        <taxon>Pseudomonadota</taxon>
        <taxon>Gammaproteobacteria</taxon>
        <taxon>Enterobacterales</taxon>
        <taxon>Enterobacteriaceae</taxon>
        <taxon>Salmonella</taxon>
    </lineage>
</organism>
<protein>
    <submittedName>
        <fullName evidence="2">Uncharacterized protein</fullName>
    </submittedName>
</protein>
<accession>A0A5T2JPC3</accession>
<dbReference type="AlphaFoldDB" id="A0A5T2JPC3"/>
<keyword evidence="1" id="KW-1133">Transmembrane helix</keyword>
<name>A0A5T2JPC3_SALER</name>
<dbReference type="EMBL" id="AACUTK010000012">
    <property type="protein sequence ID" value="EAM3869989.1"/>
    <property type="molecule type" value="Genomic_DNA"/>
</dbReference>
<comment type="caution">
    <text evidence="2">The sequence shown here is derived from an EMBL/GenBank/DDBJ whole genome shotgun (WGS) entry which is preliminary data.</text>
</comment>
<sequence length="114" mass="13229">MKNENRNMKENVLQEIMYYKLICYGIIVFFAKGTLIMSDRIPTLNALLNKISSTDAIYYTLSVMLLLEVITFLTYGAFKSMKIKKEEKERDLIKEGFSEGFSKGFKKGQMDNKD</sequence>
<proteinExistence type="predicted"/>